<organism evidence="4 5">
    <name type="scientific">Halocatena salina</name>
    <dbReference type="NCBI Taxonomy" id="2934340"/>
    <lineage>
        <taxon>Archaea</taxon>
        <taxon>Methanobacteriati</taxon>
        <taxon>Methanobacteriota</taxon>
        <taxon>Stenosarchaea group</taxon>
        <taxon>Halobacteria</taxon>
        <taxon>Halobacteriales</taxon>
        <taxon>Natronomonadaceae</taxon>
        <taxon>Halocatena</taxon>
    </lineage>
</organism>
<dbReference type="InterPro" id="IPR007050">
    <property type="entry name" value="HTH_bacterioopsin"/>
</dbReference>
<geneLocation type="plasmid" evidence="4 5">
    <name>unnamed4</name>
</geneLocation>
<evidence type="ECO:0000256" key="1">
    <source>
        <dbReference type="ARBA" id="ARBA00023015"/>
    </source>
</evidence>
<keyword evidence="1" id="KW-0805">Transcription regulation</keyword>
<evidence type="ECO:0000256" key="2">
    <source>
        <dbReference type="ARBA" id="ARBA00023163"/>
    </source>
</evidence>
<keyword evidence="2" id="KW-0804">Transcription</keyword>
<keyword evidence="4" id="KW-0614">Plasmid</keyword>
<proteinExistence type="predicted"/>
<evidence type="ECO:0000313" key="5">
    <source>
        <dbReference type="Proteomes" id="UP000831768"/>
    </source>
</evidence>
<dbReference type="RefSeq" id="WP_247995945.1">
    <property type="nucleotide sequence ID" value="NZ_CP096023.1"/>
</dbReference>
<dbReference type="KEGG" id="haad:MW046_19295"/>
<accession>A0A8U0ABQ1</accession>
<keyword evidence="5" id="KW-1185">Reference proteome</keyword>
<feature type="domain" description="HTH bat-type" evidence="3">
    <location>
        <begin position="2"/>
        <end position="52"/>
    </location>
</feature>
<protein>
    <submittedName>
        <fullName evidence="4">Helix-turn-helix domain-containing protein</fullName>
    </submittedName>
</protein>
<dbReference type="PANTHER" id="PTHR34236:SF1">
    <property type="entry name" value="DIMETHYL SULFOXIDE REDUCTASE TRANSCRIPTIONAL ACTIVATOR"/>
    <property type="match status" value="1"/>
</dbReference>
<gene>
    <name evidence="4" type="ORF">MW046_19295</name>
</gene>
<evidence type="ECO:0000259" key="3">
    <source>
        <dbReference type="Pfam" id="PF04967"/>
    </source>
</evidence>
<name>A0A8U0ABQ1_9EURY</name>
<dbReference type="PANTHER" id="PTHR34236">
    <property type="entry name" value="DIMETHYL SULFOXIDE REDUCTASE TRANSCRIPTIONAL ACTIVATOR"/>
    <property type="match status" value="1"/>
</dbReference>
<reference evidence="4" key="1">
    <citation type="submission" date="2022-04" db="EMBL/GenBank/DDBJ databases">
        <title>Halocatena sp. nov., isolated from a salt lake.</title>
        <authorList>
            <person name="Cui H.-L."/>
        </authorList>
    </citation>
    <scope>NUCLEOTIDE SEQUENCE</scope>
    <source>
        <strain evidence="4">AD-1</strain>
        <plasmid evidence="4">unnamed4</plasmid>
    </source>
</reference>
<dbReference type="EMBL" id="CP096023">
    <property type="protein sequence ID" value="UPM45293.1"/>
    <property type="molecule type" value="Genomic_DNA"/>
</dbReference>
<dbReference type="Proteomes" id="UP000831768">
    <property type="component" value="Plasmid unnamed4"/>
</dbReference>
<dbReference type="GeneID" id="71930240"/>
<dbReference type="AlphaFoldDB" id="A0A8U0ABQ1"/>
<sequence length="68" mass="7366">MTAIQRDTLATALREGYFNVPRALTIEELSDVLGISSNAASQRIRRASDSLIQATIVIDAGESNDDDE</sequence>
<evidence type="ECO:0000313" key="4">
    <source>
        <dbReference type="EMBL" id="UPM45293.1"/>
    </source>
</evidence>
<dbReference type="Pfam" id="PF04967">
    <property type="entry name" value="HTH_10"/>
    <property type="match status" value="1"/>
</dbReference>